<dbReference type="PANTHER" id="PTHR23274:SF33">
    <property type="entry name" value="ANIMAL RPA1 DOMAIN PROTEIN"/>
    <property type="match status" value="1"/>
</dbReference>
<dbReference type="Proteomes" id="UP000515211">
    <property type="component" value="Chromosome 8"/>
</dbReference>
<dbReference type="SUPFAM" id="SSF52540">
    <property type="entry name" value="P-loop containing nucleoside triphosphate hydrolases"/>
    <property type="match status" value="1"/>
</dbReference>
<sequence>MLAYGIAADAVDDYMRIGESTTIECLKKFVEGVISVFDDEYLRKPNSNDILKLHTNIRLLISSLDQDEGEMKKFTNWILDVRNGNIGSVVGDESEIEISDDLLITTTDDPLSYLSRAILAPTLESVEKVNDFVLTIFSGMEKEYLSSDTTCQADENEDVQQEWFTPEFLNDIKYSGLPNHKLTLKPGVAVMLLRNIDQTSGLCNGTRLIVNELGSNVIRATVVTGRNIENKVYIPRMNLIPFRFRVAI</sequence>
<reference evidence="2" key="1">
    <citation type="journal article" date="2016" name="Nat. Genet.">
        <title>The genome sequences of Arachis duranensis and Arachis ipaensis, the diploid ancestors of cultivated peanut.</title>
        <authorList>
            <person name="Bertioli D.J."/>
            <person name="Cannon S.B."/>
            <person name="Froenicke L."/>
            <person name="Huang G."/>
            <person name="Farmer A.D."/>
            <person name="Cannon E.K."/>
            <person name="Liu X."/>
            <person name="Gao D."/>
            <person name="Clevenger J."/>
            <person name="Dash S."/>
            <person name="Ren L."/>
            <person name="Moretzsohn M.C."/>
            <person name="Shirasawa K."/>
            <person name="Huang W."/>
            <person name="Vidigal B."/>
            <person name="Abernathy B."/>
            <person name="Chu Y."/>
            <person name="Niederhuth C.E."/>
            <person name="Umale P."/>
            <person name="Araujo A.C."/>
            <person name="Kozik A."/>
            <person name="Kim K.D."/>
            <person name="Burow M.D."/>
            <person name="Varshney R.K."/>
            <person name="Wang X."/>
            <person name="Zhang X."/>
            <person name="Barkley N."/>
            <person name="Guimaraes P.M."/>
            <person name="Isobe S."/>
            <person name="Guo B."/>
            <person name="Liao B."/>
            <person name="Stalker H.T."/>
            <person name="Schmitz R.J."/>
            <person name="Scheffler B.E."/>
            <person name="Leal-Bertioli S.C."/>
            <person name="Xun X."/>
            <person name="Jackson S.A."/>
            <person name="Michelmore R."/>
            <person name="Ozias-Akins P."/>
        </authorList>
    </citation>
    <scope>NUCLEOTIDE SEQUENCE [LARGE SCALE GENOMIC DNA]</scope>
    <source>
        <strain evidence="2">cv. V14167</strain>
    </source>
</reference>
<evidence type="ECO:0000259" key="1">
    <source>
        <dbReference type="Pfam" id="PF21530"/>
    </source>
</evidence>
<dbReference type="AlphaFoldDB" id="A0A6P5MSQ5"/>
<reference evidence="3" key="2">
    <citation type="submission" date="2025-08" db="UniProtKB">
        <authorList>
            <consortium name="RefSeq"/>
        </authorList>
    </citation>
    <scope>IDENTIFICATION</scope>
    <source>
        <tissue evidence="3">Whole plant</tissue>
    </source>
</reference>
<organism evidence="2 3">
    <name type="scientific">Arachis duranensis</name>
    <name type="common">Wild peanut</name>
    <dbReference type="NCBI Taxonomy" id="130453"/>
    <lineage>
        <taxon>Eukaryota</taxon>
        <taxon>Viridiplantae</taxon>
        <taxon>Streptophyta</taxon>
        <taxon>Embryophyta</taxon>
        <taxon>Tracheophyta</taxon>
        <taxon>Spermatophyta</taxon>
        <taxon>Magnoliopsida</taxon>
        <taxon>eudicotyledons</taxon>
        <taxon>Gunneridae</taxon>
        <taxon>Pentapetalae</taxon>
        <taxon>rosids</taxon>
        <taxon>fabids</taxon>
        <taxon>Fabales</taxon>
        <taxon>Fabaceae</taxon>
        <taxon>Papilionoideae</taxon>
        <taxon>50 kb inversion clade</taxon>
        <taxon>dalbergioids sensu lato</taxon>
        <taxon>Dalbergieae</taxon>
        <taxon>Pterocarpus clade</taxon>
        <taxon>Arachis</taxon>
    </lineage>
</organism>
<dbReference type="KEGG" id="adu:107462515"/>
<evidence type="ECO:0000313" key="2">
    <source>
        <dbReference type="Proteomes" id="UP000515211"/>
    </source>
</evidence>
<dbReference type="InterPro" id="IPR027417">
    <property type="entry name" value="P-loop_NTPase"/>
</dbReference>
<proteinExistence type="predicted"/>
<dbReference type="GO" id="GO:0005657">
    <property type="term" value="C:replication fork"/>
    <property type="evidence" value="ECO:0007669"/>
    <property type="project" value="TreeGrafter"/>
</dbReference>
<dbReference type="RefSeq" id="XP_020985863.1">
    <property type="nucleotide sequence ID" value="XM_021130204.1"/>
</dbReference>
<dbReference type="GO" id="GO:0006260">
    <property type="term" value="P:DNA replication"/>
    <property type="evidence" value="ECO:0007669"/>
    <property type="project" value="TreeGrafter"/>
</dbReference>
<feature type="domain" description="DNA helicase Pif1-like 2B" evidence="1">
    <location>
        <begin position="167"/>
        <end position="213"/>
    </location>
</feature>
<keyword evidence="2" id="KW-1185">Reference proteome</keyword>
<name>A0A6P5MSQ5_ARADU</name>
<gene>
    <name evidence="3" type="primary">LOC107462515</name>
</gene>
<dbReference type="PANTHER" id="PTHR23274">
    <property type="entry name" value="DNA HELICASE-RELATED"/>
    <property type="match status" value="1"/>
</dbReference>
<accession>A0A6P5MSQ5</accession>
<protein>
    <submittedName>
        <fullName evidence="3">Uncharacterized protein LOC107462515</fullName>
    </submittedName>
</protein>
<dbReference type="Pfam" id="PF21530">
    <property type="entry name" value="Pif1_2B_dom"/>
    <property type="match status" value="1"/>
</dbReference>
<dbReference type="InterPro" id="IPR049163">
    <property type="entry name" value="Pif1-like_2B_dom"/>
</dbReference>
<dbReference type="GeneID" id="107462515"/>
<evidence type="ECO:0000313" key="3">
    <source>
        <dbReference type="RefSeq" id="XP_020985863.1"/>
    </source>
</evidence>